<evidence type="ECO:0000313" key="1">
    <source>
        <dbReference type="EMBL" id="GGG43356.1"/>
    </source>
</evidence>
<keyword evidence="2" id="KW-1185">Reference proteome</keyword>
<comment type="caution">
    <text evidence="1">The sequence shown here is derived from an EMBL/GenBank/DDBJ whole genome shotgun (WGS) entry which is preliminary data.</text>
</comment>
<proteinExistence type="predicted"/>
<reference evidence="1 2" key="1">
    <citation type="journal article" date="2014" name="Int. J. Syst. Evol. Microbiol.">
        <title>Complete genome sequence of Corynebacterium casei LMG S-19264T (=DSM 44701T), isolated from a smear-ripened cheese.</title>
        <authorList>
            <consortium name="US DOE Joint Genome Institute (JGI-PGF)"/>
            <person name="Walter F."/>
            <person name="Albersmeier A."/>
            <person name="Kalinowski J."/>
            <person name="Ruckert C."/>
        </authorList>
    </citation>
    <scope>NUCLEOTIDE SEQUENCE [LARGE SCALE GENOMIC DNA]</scope>
    <source>
        <strain evidence="1 2">CGMCC 1.16330</strain>
    </source>
</reference>
<dbReference type="RefSeq" id="WP_188902291.1">
    <property type="nucleotide sequence ID" value="NZ_BMKS01000011.1"/>
</dbReference>
<protein>
    <submittedName>
        <fullName evidence="1">Uncharacterized protein</fullName>
    </submittedName>
</protein>
<dbReference type="AlphaFoldDB" id="A0A8J2ZDM4"/>
<accession>A0A8J2ZDM4</accession>
<dbReference type="EMBL" id="BMKS01000011">
    <property type="protein sequence ID" value="GGG43356.1"/>
    <property type="molecule type" value="Genomic_DNA"/>
</dbReference>
<evidence type="ECO:0000313" key="2">
    <source>
        <dbReference type="Proteomes" id="UP000597507"/>
    </source>
</evidence>
<organism evidence="1 2">
    <name type="scientific">Caldovatus sediminis</name>
    <dbReference type="NCBI Taxonomy" id="2041189"/>
    <lineage>
        <taxon>Bacteria</taxon>
        <taxon>Pseudomonadati</taxon>
        <taxon>Pseudomonadota</taxon>
        <taxon>Alphaproteobacteria</taxon>
        <taxon>Acetobacterales</taxon>
        <taxon>Roseomonadaceae</taxon>
        <taxon>Caldovatus</taxon>
    </lineage>
</organism>
<gene>
    <name evidence="1" type="ORF">GCM10010964_33460</name>
</gene>
<dbReference type="Proteomes" id="UP000597507">
    <property type="component" value="Unassembled WGS sequence"/>
</dbReference>
<sequence length="74" mass="7200">MTEGELRQPVMRVVGHAFDAGVRAAGLSAGDRARARLDQTGFAADVLVALAGGRAAEQAEAGAAAAPAAGSAAP</sequence>
<name>A0A8J2ZDM4_9PROT</name>